<sequence>MGRMLAESFYSHGAKVTIMARTQAKLDKAVNEIESKVRGPEGASIKSVAVDVTDAAQVDVAMHKAVEMQDGEAIFCLVVAAGRAIPGYFLDQDIADFRATMELNYFGALNCAKTVVPLMAESQTKGQILFISSAAAGASFLGYTSYAPTKFALRGLADGLRNEIKGLGISVHIAYPPDTDTPGFEEENKSKPKETLQISPPEVHSAKSVTDAMMDGLLRGEYHLPSPDPVQNLLVSTTVNITPRGRWAPLEILLSPILGVAMLIFKVHADSCSVPYGKAKAKELAKIQ</sequence>
<accession>A0ABP0JA42</accession>
<dbReference type="PANTHER" id="PTHR43550">
    <property type="entry name" value="3-KETODIHYDROSPHINGOSINE REDUCTASE"/>
    <property type="match status" value="1"/>
</dbReference>
<dbReference type="EC" id="1.1.1.102" evidence="9"/>
<dbReference type="Pfam" id="PF00106">
    <property type="entry name" value="adh_short"/>
    <property type="match status" value="1"/>
</dbReference>
<dbReference type="CDD" id="cd08939">
    <property type="entry name" value="KDSR-like_SDR_c"/>
    <property type="match status" value="1"/>
</dbReference>
<dbReference type="Proteomes" id="UP001642464">
    <property type="component" value="Unassembled WGS sequence"/>
</dbReference>
<dbReference type="SUPFAM" id="SSF51735">
    <property type="entry name" value="NAD(P)-binding Rossmann-fold domains"/>
    <property type="match status" value="1"/>
</dbReference>
<evidence type="ECO:0000256" key="3">
    <source>
        <dbReference type="ARBA" id="ARBA00004991"/>
    </source>
</evidence>
<evidence type="ECO:0000256" key="5">
    <source>
        <dbReference type="ARBA" id="ARBA00022857"/>
    </source>
</evidence>
<reference evidence="11 12" key="1">
    <citation type="submission" date="2024-02" db="EMBL/GenBank/DDBJ databases">
        <authorList>
            <person name="Chen Y."/>
            <person name="Shah S."/>
            <person name="Dougan E. K."/>
            <person name="Thang M."/>
            <person name="Chan C."/>
        </authorList>
    </citation>
    <scope>NUCLEOTIDE SEQUENCE [LARGE SCALE GENOMIC DNA]</scope>
</reference>
<dbReference type="Gene3D" id="3.40.50.720">
    <property type="entry name" value="NAD(P)-binding Rossmann-like Domain"/>
    <property type="match status" value="1"/>
</dbReference>
<evidence type="ECO:0000256" key="4">
    <source>
        <dbReference type="ARBA" id="ARBA00022824"/>
    </source>
</evidence>
<dbReference type="InterPro" id="IPR002347">
    <property type="entry name" value="SDR_fam"/>
</dbReference>
<keyword evidence="7" id="KW-0560">Oxidoreductase</keyword>
<keyword evidence="12" id="KW-1185">Reference proteome</keyword>
<evidence type="ECO:0000256" key="8">
    <source>
        <dbReference type="ARBA" id="ARBA00023098"/>
    </source>
</evidence>
<comment type="caution">
    <text evidence="11">The sequence shown here is derived from an EMBL/GenBank/DDBJ whole genome shotgun (WGS) entry which is preliminary data.</text>
</comment>
<comment type="pathway">
    <text evidence="2">Lipid metabolism; sphingolipid metabolism.</text>
</comment>
<keyword evidence="4" id="KW-0256">Endoplasmic reticulum</keyword>
<evidence type="ECO:0000256" key="1">
    <source>
        <dbReference type="ARBA" id="ARBA00004240"/>
    </source>
</evidence>
<evidence type="ECO:0000256" key="7">
    <source>
        <dbReference type="ARBA" id="ARBA00023002"/>
    </source>
</evidence>
<organism evidence="11 12">
    <name type="scientific">Durusdinium trenchii</name>
    <dbReference type="NCBI Taxonomy" id="1381693"/>
    <lineage>
        <taxon>Eukaryota</taxon>
        <taxon>Sar</taxon>
        <taxon>Alveolata</taxon>
        <taxon>Dinophyceae</taxon>
        <taxon>Suessiales</taxon>
        <taxon>Symbiodiniaceae</taxon>
        <taxon>Durusdinium</taxon>
    </lineage>
</organism>
<keyword evidence="8" id="KW-0443">Lipid metabolism</keyword>
<comment type="pathway">
    <text evidence="3">Sphingolipid metabolism.</text>
</comment>
<proteinExistence type="predicted"/>
<comment type="subcellular location">
    <subcellularLocation>
        <location evidence="1">Endoplasmic reticulum</location>
    </subcellularLocation>
</comment>
<evidence type="ECO:0000313" key="12">
    <source>
        <dbReference type="Proteomes" id="UP001642464"/>
    </source>
</evidence>
<keyword evidence="5" id="KW-0521">NADP</keyword>
<evidence type="ECO:0000256" key="2">
    <source>
        <dbReference type="ARBA" id="ARBA00004760"/>
    </source>
</evidence>
<protein>
    <recommendedName>
        <fullName evidence="9">3-dehydrosphinganine reductase</fullName>
        <ecNumber evidence="9">1.1.1.102</ecNumber>
    </recommendedName>
</protein>
<dbReference type="InterPro" id="IPR045022">
    <property type="entry name" value="KDSR-like"/>
</dbReference>
<evidence type="ECO:0000256" key="6">
    <source>
        <dbReference type="ARBA" id="ARBA00022919"/>
    </source>
</evidence>
<evidence type="ECO:0000256" key="10">
    <source>
        <dbReference type="SAM" id="MobiDB-lite"/>
    </source>
</evidence>
<dbReference type="PANTHER" id="PTHR43550:SF3">
    <property type="entry name" value="3-KETODIHYDROSPHINGOSINE REDUCTASE"/>
    <property type="match status" value="1"/>
</dbReference>
<evidence type="ECO:0000256" key="9">
    <source>
        <dbReference type="ARBA" id="ARBA00026112"/>
    </source>
</evidence>
<dbReference type="InterPro" id="IPR036291">
    <property type="entry name" value="NAD(P)-bd_dom_sf"/>
</dbReference>
<feature type="region of interest" description="Disordered" evidence="10">
    <location>
        <begin position="180"/>
        <end position="202"/>
    </location>
</feature>
<name>A0ABP0JA42_9DINO</name>
<keyword evidence="6" id="KW-0746">Sphingolipid metabolism</keyword>
<gene>
    <name evidence="11" type="ORF">SCF082_LOCUS11026</name>
</gene>
<evidence type="ECO:0000313" key="11">
    <source>
        <dbReference type="EMBL" id="CAK9011263.1"/>
    </source>
</evidence>
<dbReference type="EMBL" id="CAXAMM010006501">
    <property type="protein sequence ID" value="CAK9011263.1"/>
    <property type="molecule type" value="Genomic_DNA"/>
</dbReference>